<dbReference type="InterPro" id="IPR000330">
    <property type="entry name" value="SNF2_N"/>
</dbReference>
<evidence type="ECO:0000256" key="3">
    <source>
        <dbReference type="ARBA" id="ARBA00022741"/>
    </source>
</evidence>
<dbReference type="OrthoDB" id="448448at2759"/>
<dbReference type="InterPro" id="IPR001510">
    <property type="entry name" value="Znf_PARP"/>
</dbReference>
<dbReference type="InterPro" id="IPR014001">
    <property type="entry name" value="Helicase_ATP-bd"/>
</dbReference>
<dbReference type="Gene3D" id="3.40.50.10810">
    <property type="entry name" value="Tandem AAA-ATPase domain"/>
    <property type="match status" value="3"/>
</dbReference>
<feature type="domain" description="SAP" evidence="14">
    <location>
        <begin position="598"/>
        <end position="632"/>
    </location>
</feature>
<dbReference type="GO" id="GO:0004386">
    <property type="term" value="F:helicase activity"/>
    <property type="evidence" value="ECO:0007669"/>
    <property type="project" value="UniProtKB-KW"/>
</dbReference>
<dbReference type="Pfam" id="PF13639">
    <property type="entry name" value="zf-RING_2"/>
    <property type="match status" value="1"/>
</dbReference>
<evidence type="ECO:0000259" key="12">
    <source>
        <dbReference type="PROSITE" id="PS50064"/>
    </source>
</evidence>
<dbReference type="SMART" id="SM00184">
    <property type="entry name" value="RING"/>
    <property type="match status" value="1"/>
</dbReference>
<name>A0A9W5TBL0_BABOV</name>
<evidence type="ECO:0000256" key="2">
    <source>
        <dbReference type="ARBA" id="ARBA00022723"/>
    </source>
</evidence>
<keyword evidence="4 10" id="KW-0863">Zinc-finger</keyword>
<dbReference type="PROSITE" id="PS50800">
    <property type="entry name" value="SAP"/>
    <property type="match status" value="1"/>
</dbReference>
<dbReference type="InterPro" id="IPR001841">
    <property type="entry name" value="Znf_RING"/>
</dbReference>
<evidence type="ECO:0000259" key="15">
    <source>
        <dbReference type="PROSITE" id="PS51192"/>
    </source>
</evidence>
<evidence type="ECO:0000259" key="14">
    <source>
        <dbReference type="PROSITE" id="PS50800"/>
    </source>
</evidence>
<comment type="subcellular location">
    <subcellularLocation>
        <location evidence="1">Nucleus</location>
    </subcellularLocation>
</comment>
<evidence type="ECO:0000256" key="7">
    <source>
        <dbReference type="ARBA" id="ARBA00022833"/>
    </source>
</evidence>
<evidence type="ECO:0000259" key="16">
    <source>
        <dbReference type="PROSITE" id="PS51194"/>
    </source>
</evidence>
<dbReference type="GO" id="GO:0006289">
    <property type="term" value="P:nucleotide-excision repair"/>
    <property type="evidence" value="ECO:0007669"/>
    <property type="project" value="TreeGrafter"/>
</dbReference>
<feature type="domain" description="Helicase ATP-binding" evidence="15">
    <location>
        <begin position="809"/>
        <end position="873"/>
    </location>
</feature>
<evidence type="ECO:0000256" key="11">
    <source>
        <dbReference type="SAM" id="MobiDB-lite"/>
    </source>
</evidence>
<feature type="compositionally biased region" description="Polar residues" evidence="11">
    <location>
        <begin position="133"/>
        <end position="144"/>
    </location>
</feature>
<evidence type="ECO:0000256" key="6">
    <source>
        <dbReference type="ARBA" id="ARBA00022806"/>
    </source>
</evidence>
<dbReference type="PROSITE" id="PS51192">
    <property type="entry name" value="HELICASE_ATP_BIND_1"/>
    <property type="match status" value="1"/>
</dbReference>
<dbReference type="InterPro" id="IPR049730">
    <property type="entry name" value="SNF2/RAD54-like_C"/>
</dbReference>
<dbReference type="InterPro" id="IPR003034">
    <property type="entry name" value="SAP_dom"/>
</dbReference>
<keyword evidence="18" id="KW-1185">Reference proteome</keyword>
<dbReference type="Proteomes" id="UP001057455">
    <property type="component" value="Unassembled WGS sequence"/>
</dbReference>
<dbReference type="Pfam" id="PF00271">
    <property type="entry name" value="Helicase_C"/>
    <property type="match status" value="1"/>
</dbReference>
<dbReference type="SUPFAM" id="SSF52540">
    <property type="entry name" value="P-loop containing nucleoside triphosphate hydrolases"/>
    <property type="match status" value="3"/>
</dbReference>
<dbReference type="GO" id="GO:0008094">
    <property type="term" value="F:ATP-dependent activity, acting on DNA"/>
    <property type="evidence" value="ECO:0007669"/>
    <property type="project" value="TreeGrafter"/>
</dbReference>
<evidence type="ECO:0000313" key="17">
    <source>
        <dbReference type="EMBL" id="GFE53462.1"/>
    </source>
</evidence>
<feature type="region of interest" description="Disordered" evidence="11">
    <location>
        <begin position="309"/>
        <end position="353"/>
    </location>
</feature>
<dbReference type="EMBL" id="BLIY01000006">
    <property type="protein sequence ID" value="GFE53462.1"/>
    <property type="molecule type" value="Genomic_DNA"/>
</dbReference>
<dbReference type="PANTHER" id="PTHR45626:SF12">
    <property type="entry name" value="DNA REPAIR PROTEIN RAD16"/>
    <property type="match status" value="1"/>
</dbReference>
<organism evidence="17 18">
    <name type="scientific">Babesia ovis</name>
    <dbReference type="NCBI Taxonomy" id="5869"/>
    <lineage>
        <taxon>Eukaryota</taxon>
        <taxon>Sar</taxon>
        <taxon>Alveolata</taxon>
        <taxon>Apicomplexa</taxon>
        <taxon>Aconoidasida</taxon>
        <taxon>Piroplasmida</taxon>
        <taxon>Babesiidae</taxon>
        <taxon>Babesia</taxon>
    </lineage>
</organism>
<protein>
    <submittedName>
        <fullName evidence="17">DNA repair protein</fullName>
    </submittedName>
</protein>
<dbReference type="InterPro" id="IPR038718">
    <property type="entry name" value="SNF2-like_sf"/>
</dbReference>
<reference evidence="17" key="1">
    <citation type="submission" date="2019-12" db="EMBL/GenBank/DDBJ databases">
        <title>Genome sequence of Babesia ovis.</title>
        <authorList>
            <person name="Yamagishi J."/>
            <person name="Sevinc F."/>
            <person name="Xuan X."/>
        </authorList>
    </citation>
    <scope>NUCLEOTIDE SEQUENCE</scope>
    <source>
        <strain evidence="17">Selcuk</strain>
    </source>
</reference>
<dbReference type="Gene3D" id="3.40.50.300">
    <property type="entry name" value="P-loop containing nucleotide triphosphate hydrolases"/>
    <property type="match status" value="1"/>
</dbReference>
<evidence type="ECO:0000256" key="10">
    <source>
        <dbReference type="PROSITE-ProRule" id="PRU00175"/>
    </source>
</evidence>
<feature type="region of interest" description="Disordered" evidence="11">
    <location>
        <begin position="120"/>
        <end position="187"/>
    </location>
</feature>
<proteinExistence type="predicted"/>
<keyword evidence="7" id="KW-0862">Zinc</keyword>
<dbReference type="Gene3D" id="3.30.40.10">
    <property type="entry name" value="Zinc/RING finger domain, C3HC4 (zinc finger)"/>
    <property type="match status" value="1"/>
</dbReference>
<evidence type="ECO:0000259" key="13">
    <source>
        <dbReference type="PROSITE" id="PS50089"/>
    </source>
</evidence>
<comment type="caution">
    <text evidence="17">The sequence shown here is derived from an EMBL/GenBank/DDBJ whole genome shotgun (WGS) entry which is preliminary data.</text>
</comment>
<dbReference type="GO" id="GO:0005524">
    <property type="term" value="F:ATP binding"/>
    <property type="evidence" value="ECO:0007669"/>
    <property type="project" value="UniProtKB-KW"/>
</dbReference>
<gene>
    <name evidence="17" type="ORF">BaOVIS_008660</name>
</gene>
<dbReference type="InterPro" id="IPR036957">
    <property type="entry name" value="Znf_PARP_sf"/>
</dbReference>
<keyword evidence="6" id="KW-0347">Helicase</keyword>
<dbReference type="GO" id="GO:0008270">
    <property type="term" value="F:zinc ion binding"/>
    <property type="evidence" value="ECO:0007669"/>
    <property type="project" value="UniProtKB-KW"/>
</dbReference>
<feature type="compositionally biased region" description="Polar residues" evidence="11">
    <location>
        <begin position="318"/>
        <end position="331"/>
    </location>
</feature>
<feature type="compositionally biased region" description="Basic and acidic residues" evidence="11">
    <location>
        <begin position="164"/>
        <end position="173"/>
    </location>
</feature>
<dbReference type="InterPro" id="IPR036361">
    <property type="entry name" value="SAP_dom_sf"/>
</dbReference>
<dbReference type="PROSITE" id="PS51194">
    <property type="entry name" value="HELICASE_CTER"/>
    <property type="match status" value="1"/>
</dbReference>
<dbReference type="InterPro" id="IPR050628">
    <property type="entry name" value="SNF2_RAD54_helicase_TF"/>
</dbReference>
<dbReference type="InterPro" id="IPR027417">
    <property type="entry name" value="P-loop_NTPase"/>
</dbReference>
<sequence>MKDSSAYKDNSTGSTVVYYNCLYDRVTGEWMAPETIKSFAAARQASICQYKCVLRKSKRSISKCSKCNEEIKTNEVVVGLPLKDVRGPYGYISTWYHLTCGLSIYKQLLDNDINAKEAITQTKSDSHTKSSRKPNITKQASNNRGGIKRGDTSNEVYDVDDTDPCEKSQDKNNRRIHKKSKNDTNADIENALPGQFLEHAFVYRDLSITHLKQIKHMLDKVSQEQDADQVVMLNAIGAPDIPAKLEPVEQPRELLVPLLPFQRDGVAWMLQQERETIRGGILADEMGMGKTIQTIGLLLAAKAQKMQHGQSDKHYQKSDINNQSSVSQESGITYKPEVQRKAKKTKSTTKASTTSKINVRGGTLIVSPLAALLQWYNEIKSKVDEGYLSVLLYHGPHRKDLVDVINNYDVVLTTYSIVETEFRKVQNKNKVTCQYCGRMYLQKTLILHQKYFCGPFAQRTMKQSLSERKRDVPDLMIIRHARLFPEIKQAIDEANETVDAQAPEDTRVKRRKLEIAEPEQALADYYSNKRLKLEILDAFTEYGLEEKDVENVLHHLDDINSFMEKIKAISEKALNTQMDKLEILARFAESETLDMELFKSTTVVVLKDMLSCFGLNPFGRKAELINKVIVFINKLRQYGRNLARYSKEDIRSNSEIGVQAGDKMVSDEGIQGQNMGLQMRISKAHIIEDNIREDNYTAQINYTKDATPADGIESTDDELPKGRKKLKLLKHSNHENIKLTHVKQEKIDTNEMHQSVEQSEHRSLGPVSIKTEPVTTQIRYKPLHKEDAKCKKEQLEAQVKTEEERIYEGSVLHEILWERIVVDEAHRIKTKSNSTSQAILALRSSGSRWCLTGTPLQNRVGDVFSLISFLKMYPYAYNFCNKQGCRCESTEVRCQDYKYCDYCGHSKVLHYSYFNKRVLKPILNCGYSNEGKVAMKILHKDILARSMLRRTKVQKAEDVKLPPMSVTIRKDSLSDFERDFYEAIYKQSSVKFDTYANAGTLLHNYAHIFDLLTRLRQAVDHPYLILYGPSSLARKALNASDPRTKAELEATVSQTLPAAGTEQTCALCFETLDDMDEFLTSNCTHHFHQHCLGSYIESRPTDTIEEENKGVTCPTCYAPLTIKMKQDMDKRGVEPKRDGNNGRRKNSILQHFKLSEFKSSTKIEALLEEISEILTTTADKSIVFSQYCSMLELIAYRLKTANIQCAILVGSTSLEARRNMLLEFNNSPNLRVMLIGLNAGGEGLNLQVANRIFLMDPWWNPASELQAIQRAHRIGQTKPVYAVRFICKDTIEERIIKLQEKKMILFDATISSSAESMTKLTSEDLSFLFSK</sequence>
<feature type="domain" description="Helicase C-terminal" evidence="16">
    <location>
        <begin position="1162"/>
        <end position="1321"/>
    </location>
</feature>
<accession>A0A9W5TBL0</accession>
<keyword evidence="8" id="KW-0067">ATP-binding</keyword>
<keyword evidence="5" id="KW-0378">Hydrolase</keyword>
<dbReference type="PROSITE" id="PS50089">
    <property type="entry name" value="ZF_RING_2"/>
    <property type="match status" value="1"/>
</dbReference>
<dbReference type="GO" id="GO:0005634">
    <property type="term" value="C:nucleus"/>
    <property type="evidence" value="ECO:0007669"/>
    <property type="project" value="UniProtKB-SubCell"/>
</dbReference>
<dbReference type="GO" id="GO:0003677">
    <property type="term" value="F:DNA binding"/>
    <property type="evidence" value="ECO:0007669"/>
    <property type="project" value="InterPro"/>
</dbReference>
<dbReference type="SUPFAM" id="SSF57850">
    <property type="entry name" value="RING/U-box"/>
    <property type="match status" value="1"/>
</dbReference>
<dbReference type="SMART" id="SM00490">
    <property type="entry name" value="HELICc"/>
    <property type="match status" value="1"/>
</dbReference>
<evidence type="ECO:0000256" key="9">
    <source>
        <dbReference type="ARBA" id="ARBA00023242"/>
    </source>
</evidence>
<dbReference type="SUPFAM" id="SSF57716">
    <property type="entry name" value="Glucocorticoid receptor-like (DNA-binding domain)"/>
    <property type="match status" value="1"/>
</dbReference>
<dbReference type="CDD" id="cd18793">
    <property type="entry name" value="SF2_C_SNF"/>
    <property type="match status" value="1"/>
</dbReference>
<feature type="domain" description="RING-type" evidence="13">
    <location>
        <begin position="1065"/>
        <end position="1116"/>
    </location>
</feature>
<dbReference type="SUPFAM" id="SSF68906">
    <property type="entry name" value="SAP domain"/>
    <property type="match status" value="1"/>
</dbReference>
<keyword evidence="2" id="KW-0479">Metal-binding</keyword>
<dbReference type="InterPro" id="IPR001650">
    <property type="entry name" value="Helicase_C-like"/>
</dbReference>
<evidence type="ECO:0000256" key="4">
    <source>
        <dbReference type="ARBA" id="ARBA00022771"/>
    </source>
</evidence>
<dbReference type="SMART" id="SM00487">
    <property type="entry name" value="DEXDc"/>
    <property type="match status" value="1"/>
</dbReference>
<dbReference type="InterPro" id="IPR013083">
    <property type="entry name" value="Znf_RING/FYVE/PHD"/>
</dbReference>
<evidence type="ECO:0000313" key="18">
    <source>
        <dbReference type="Proteomes" id="UP001057455"/>
    </source>
</evidence>
<dbReference type="Gene3D" id="3.30.1740.10">
    <property type="entry name" value="Zinc finger, PARP-type"/>
    <property type="match status" value="1"/>
</dbReference>
<evidence type="ECO:0000256" key="1">
    <source>
        <dbReference type="ARBA" id="ARBA00004123"/>
    </source>
</evidence>
<dbReference type="PANTHER" id="PTHR45626">
    <property type="entry name" value="TRANSCRIPTION TERMINATION FACTOR 2-RELATED"/>
    <property type="match status" value="1"/>
</dbReference>
<evidence type="ECO:0000256" key="5">
    <source>
        <dbReference type="ARBA" id="ARBA00022801"/>
    </source>
</evidence>
<keyword evidence="3" id="KW-0547">Nucleotide-binding</keyword>
<feature type="domain" description="PARP-type" evidence="12">
    <location>
        <begin position="57"/>
        <end position="144"/>
    </location>
</feature>
<dbReference type="GO" id="GO:0016787">
    <property type="term" value="F:hydrolase activity"/>
    <property type="evidence" value="ECO:0007669"/>
    <property type="project" value="UniProtKB-KW"/>
</dbReference>
<evidence type="ECO:0000256" key="8">
    <source>
        <dbReference type="ARBA" id="ARBA00022840"/>
    </source>
</evidence>
<keyword evidence="9" id="KW-0539">Nucleus</keyword>
<dbReference type="Pfam" id="PF00176">
    <property type="entry name" value="SNF2-rel_dom"/>
    <property type="match status" value="2"/>
</dbReference>
<dbReference type="PROSITE" id="PS50064">
    <property type="entry name" value="ZF_PARP_2"/>
    <property type="match status" value="1"/>
</dbReference>